<reference evidence="1 3" key="2">
    <citation type="submission" date="2014-03" db="EMBL/GenBank/DDBJ databases">
        <title>The Genome Sequence of Anncaliia algerae insect isolate PRA339.</title>
        <authorList>
            <consortium name="The Broad Institute Genome Sequencing Platform"/>
            <consortium name="The Broad Institute Genome Sequencing Center for Infectious Disease"/>
            <person name="Cuomo C."/>
            <person name="Becnel J."/>
            <person name="Sanscrainte N."/>
            <person name="Walker B."/>
            <person name="Young S.K."/>
            <person name="Zeng Q."/>
            <person name="Gargeya S."/>
            <person name="Fitzgerald M."/>
            <person name="Haas B."/>
            <person name="Abouelleil A."/>
            <person name="Alvarado L."/>
            <person name="Arachchi H.M."/>
            <person name="Berlin A.M."/>
            <person name="Chapman S.B."/>
            <person name="Dewar J."/>
            <person name="Goldberg J."/>
            <person name="Griggs A."/>
            <person name="Gujja S."/>
            <person name="Hansen M."/>
            <person name="Howarth C."/>
            <person name="Imamovic A."/>
            <person name="Larimer J."/>
            <person name="McCowan C."/>
            <person name="Murphy C."/>
            <person name="Neiman D."/>
            <person name="Pearson M."/>
            <person name="Priest M."/>
            <person name="Roberts A."/>
            <person name="Saif S."/>
            <person name="Shea T."/>
            <person name="Sisk P."/>
            <person name="Sykes S."/>
            <person name="Wortman J."/>
            <person name="Nusbaum C."/>
            <person name="Birren B."/>
        </authorList>
    </citation>
    <scope>NUCLEOTIDE SEQUENCE [LARGE SCALE GENOMIC DNA]</scope>
    <source>
        <strain evidence="1 3">PRA339</strain>
    </source>
</reference>
<gene>
    <name evidence="1" type="ORF">H312_02624</name>
    <name evidence="2" type="ORF">H312_02633</name>
</gene>
<reference evidence="3" key="1">
    <citation type="submission" date="2013-02" db="EMBL/GenBank/DDBJ databases">
        <authorList>
            <consortium name="The Broad Institute Genome Sequencing Platform"/>
            <person name="Cuomo C."/>
            <person name="Becnel J."/>
            <person name="Sanscrainte N."/>
            <person name="Walker B."/>
            <person name="Young S.K."/>
            <person name="Zeng Q."/>
            <person name="Gargeya S."/>
            <person name="Fitzgerald M."/>
            <person name="Haas B."/>
            <person name="Abouelleil A."/>
            <person name="Alvarado L."/>
            <person name="Arachchi H.M."/>
            <person name="Berlin A.M."/>
            <person name="Chapman S.B."/>
            <person name="Dewar J."/>
            <person name="Goldberg J."/>
            <person name="Griggs A."/>
            <person name="Gujja S."/>
            <person name="Hansen M."/>
            <person name="Howarth C."/>
            <person name="Imamovic A."/>
            <person name="Larimer J."/>
            <person name="McCowan C."/>
            <person name="Murphy C."/>
            <person name="Neiman D."/>
            <person name="Pearson M."/>
            <person name="Priest M."/>
            <person name="Roberts A."/>
            <person name="Saif S."/>
            <person name="Shea T."/>
            <person name="Sisk P."/>
            <person name="Sykes S."/>
            <person name="Wortman J."/>
            <person name="Nusbaum C."/>
            <person name="Birren B."/>
        </authorList>
    </citation>
    <scope>NUCLEOTIDE SEQUENCE [LARGE SCALE GENOMIC DNA]</scope>
    <source>
        <strain evidence="3">PRA339</strain>
    </source>
</reference>
<dbReference type="HOGENOM" id="CLU_791212_0_0_1"/>
<dbReference type="Proteomes" id="UP000030655">
    <property type="component" value="Unassembled WGS sequence"/>
</dbReference>
<dbReference type="EMBL" id="KK365213">
    <property type="protein sequence ID" value="KCZ79984.1"/>
    <property type="molecule type" value="Genomic_DNA"/>
</dbReference>
<evidence type="ECO:0000313" key="1">
    <source>
        <dbReference type="EMBL" id="KCZ79975.1"/>
    </source>
</evidence>
<evidence type="ECO:0000313" key="3">
    <source>
        <dbReference type="Proteomes" id="UP000030655"/>
    </source>
</evidence>
<dbReference type="EMBL" id="KK365213">
    <property type="protein sequence ID" value="KCZ79975.1"/>
    <property type="molecule type" value="Genomic_DNA"/>
</dbReference>
<evidence type="ECO:0000313" key="2">
    <source>
        <dbReference type="EMBL" id="KCZ79984.1"/>
    </source>
</evidence>
<name>A0A059EYI2_9MICR</name>
<keyword evidence="3" id="KW-1185">Reference proteome</keyword>
<organism evidence="1 3">
    <name type="scientific">Anncaliia algerae PRA339</name>
    <dbReference type="NCBI Taxonomy" id="1288291"/>
    <lineage>
        <taxon>Eukaryota</taxon>
        <taxon>Fungi</taxon>
        <taxon>Fungi incertae sedis</taxon>
        <taxon>Microsporidia</taxon>
        <taxon>Tubulinosematoidea</taxon>
        <taxon>Tubulinosematidae</taxon>
        <taxon>Anncaliia</taxon>
    </lineage>
</organism>
<dbReference type="OrthoDB" id="2196869at2759"/>
<proteinExistence type="predicted"/>
<sequence>MIIFKTIIFAQFAQSTGYLIIPASNIEFPYVQVPVYYISKPNPLYLTNQGEVLHPYVGTEVFHQQNNTTNLNYGDFTHDYNLQQNLYYSDSNTIPSAFLQCPLLPSSNSEGSLMAPQVSTDQYFLSTTYYQTENSFNVTPNQNQNFQYNSDLSSCYETTNFSNFPESISMNDKLCKYGVYCINPKNFLYIFSNLENDKIAITFHSCYNTGDSKFNSIMNPVQNCSNNEFTNEGCFVVWFSKNYIESLKSNIDTSENFKKFKKNLFKYLKWGSNDILKGFSDNEINSMINHAWKYLKNNKVSIAFFFATTIFRLRNLMKYSTLFPKNGISYNLFENLKNSNVNIEGSIYFSIIWWSGLGFNTELENNIILVFDVVFRNFLVLSSDNKIPREIFDYFQIKIIRSLKILYN</sequence>
<dbReference type="VEuPathDB" id="MicrosporidiaDB:H312_02633"/>
<dbReference type="AlphaFoldDB" id="A0A059EYI2"/>
<protein>
    <submittedName>
        <fullName evidence="1">Uncharacterized protein</fullName>
    </submittedName>
</protein>
<accession>A0A059EYI2</accession>
<dbReference type="VEuPathDB" id="MicrosporidiaDB:H312_02624"/>